<reference evidence="6 7" key="1">
    <citation type="journal article" date="2011" name="J. Bacteriol.">
        <title>Genome sequence of Methyloversatilis universalis FAM5T, a methylotrophic representative of the order Rhodocyclales.</title>
        <authorList>
            <person name="Kittichotirat W."/>
            <person name="Good N.M."/>
            <person name="Hall R."/>
            <person name="Bringel F."/>
            <person name="Lajus A."/>
            <person name="Medigue C."/>
            <person name="Smalley N.E."/>
            <person name="Beck D."/>
            <person name="Bumgarner R."/>
            <person name="Vuilleumier S."/>
            <person name="Kalyuzhnaya M.G."/>
        </authorList>
    </citation>
    <scope>NUCLEOTIDE SEQUENCE [LARGE SCALE GENOMIC DNA]</scope>
    <source>
        <strain evidence="7">ATCC BAA-1314 / JCM 13912 / FAM5</strain>
    </source>
</reference>
<keyword evidence="7" id="KW-1185">Reference proteome</keyword>
<dbReference type="InterPro" id="IPR001789">
    <property type="entry name" value="Sig_transdc_resp-reg_receiver"/>
</dbReference>
<dbReference type="RefSeq" id="WP_008061190.1">
    <property type="nucleotide sequence ID" value="NZ_AFHG01000048.1"/>
</dbReference>
<name>F5RCG2_METUF</name>
<dbReference type="InterPro" id="IPR016032">
    <property type="entry name" value="Sig_transdc_resp-reg_C-effctor"/>
</dbReference>
<dbReference type="InterPro" id="IPR011006">
    <property type="entry name" value="CheY-like_superfamily"/>
</dbReference>
<dbReference type="Pfam" id="PF00486">
    <property type="entry name" value="Trans_reg_C"/>
    <property type="match status" value="1"/>
</dbReference>
<proteinExistence type="predicted"/>
<dbReference type="OrthoDB" id="9802426at2"/>
<evidence type="ECO:0000256" key="1">
    <source>
        <dbReference type="ARBA" id="ARBA00023125"/>
    </source>
</evidence>
<dbReference type="CDD" id="cd00383">
    <property type="entry name" value="trans_reg_C"/>
    <property type="match status" value="1"/>
</dbReference>
<dbReference type="Gene3D" id="1.10.10.10">
    <property type="entry name" value="Winged helix-like DNA-binding domain superfamily/Winged helix DNA-binding domain"/>
    <property type="match status" value="1"/>
</dbReference>
<dbReference type="SUPFAM" id="SSF46894">
    <property type="entry name" value="C-terminal effector domain of the bipartite response regulators"/>
    <property type="match status" value="1"/>
</dbReference>
<dbReference type="eggNOG" id="COG0745">
    <property type="taxonomic scope" value="Bacteria"/>
</dbReference>
<gene>
    <name evidence="6" type="ORF">METUNv1_01969</name>
</gene>
<dbReference type="InterPro" id="IPR036388">
    <property type="entry name" value="WH-like_DNA-bd_sf"/>
</dbReference>
<dbReference type="SMART" id="SM00862">
    <property type="entry name" value="Trans_reg_C"/>
    <property type="match status" value="1"/>
</dbReference>
<dbReference type="PANTHER" id="PTHR48111:SF36">
    <property type="entry name" value="TRANSCRIPTIONAL REGULATORY PROTEIN CUTR"/>
    <property type="match status" value="1"/>
</dbReference>
<dbReference type="InterPro" id="IPR039420">
    <property type="entry name" value="WalR-like"/>
</dbReference>
<evidence type="ECO:0000256" key="2">
    <source>
        <dbReference type="PROSITE-ProRule" id="PRU00169"/>
    </source>
</evidence>
<dbReference type="PANTHER" id="PTHR48111">
    <property type="entry name" value="REGULATOR OF RPOS"/>
    <property type="match status" value="1"/>
</dbReference>
<dbReference type="STRING" id="1000565.METUNv1_01969"/>
<feature type="DNA-binding region" description="OmpR/PhoB-type" evidence="3">
    <location>
        <begin position="123"/>
        <end position="217"/>
    </location>
</feature>
<dbReference type="PROSITE" id="PS51755">
    <property type="entry name" value="OMPR_PHOB"/>
    <property type="match status" value="1"/>
</dbReference>
<organism evidence="6 7">
    <name type="scientific">Methyloversatilis universalis (strain ATCC BAA-1314 / DSM 25237 / JCM 13912 / CCUG 52030 / FAM5)</name>
    <dbReference type="NCBI Taxonomy" id="1000565"/>
    <lineage>
        <taxon>Bacteria</taxon>
        <taxon>Pseudomonadati</taxon>
        <taxon>Pseudomonadota</taxon>
        <taxon>Betaproteobacteria</taxon>
        <taxon>Nitrosomonadales</taxon>
        <taxon>Sterolibacteriaceae</taxon>
        <taxon>Methyloversatilis</taxon>
    </lineage>
</organism>
<dbReference type="PROSITE" id="PS50110">
    <property type="entry name" value="RESPONSE_REGULATORY"/>
    <property type="match status" value="1"/>
</dbReference>
<evidence type="ECO:0000313" key="6">
    <source>
        <dbReference type="EMBL" id="EGK71745.1"/>
    </source>
</evidence>
<evidence type="ECO:0000313" key="7">
    <source>
        <dbReference type="Proteomes" id="UP000005019"/>
    </source>
</evidence>
<sequence>MHILIVEDDVGLGPAMMAALKAEGCSSVWVRRLADVPPPADLAVECVLLDLSLPDGDGLALLRRWRARGELTPVIVVTARGALDERLIGLDSGADDFIVKPFAMPELMSRLRAVTRRSARRASDLWQIGGLQVAPRAHRAWLDGVELDLSPREFQLLLELAREPGRPVSKGELGLRLAPLGEPLDGATIEVHLSNLRRKIGAARIRTLRGVGYLLEEA</sequence>
<dbReference type="Proteomes" id="UP000005019">
    <property type="component" value="Unassembled WGS sequence"/>
</dbReference>
<dbReference type="GO" id="GO:0005829">
    <property type="term" value="C:cytosol"/>
    <property type="evidence" value="ECO:0007669"/>
    <property type="project" value="TreeGrafter"/>
</dbReference>
<dbReference type="GO" id="GO:0000976">
    <property type="term" value="F:transcription cis-regulatory region binding"/>
    <property type="evidence" value="ECO:0007669"/>
    <property type="project" value="TreeGrafter"/>
</dbReference>
<dbReference type="GO" id="GO:0000156">
    <property type="term" value="F:phosphorelay response regulator activity"/>
    <property type="evidence" value="ECO:0007669"/>
    <property type="project" value="TreeGrafter"/>
</dbReference>
<feature type="modified residue" description="4-aspartylphosphate" evidence="2">
    <location>
        <position position="50"/>
    </location>
</feature>
<evidence type="ECO:0000259" key="4">
    <source>
        <dbReference type="PROSITE" id="PS50110"/>
    </source>
</evidence>
<dbReference type="AlphaFoldDB" id="F5RCG2"/>
<feature type="domain" description="OmpR/PhoB-type" evidence="5">
    <location>
        <begin position="123"/>
        <end position="217"/>
    </location>
</feature>
<dbReference type="InterPro" id="IPR001867">
    <property type="entry name" value="OmpR/PhoB-type_DNA-bd"/>
</dbReference>
<evidence type="ECO:0000256" key="3">
    <source>
        <dbReference type="PROSITE-ProRule" id="PRU01091"/>
    </source>
</evidence>
<dbReference type="GO" id="GO:0032993">
    <property type="term" value="C:protein-DNA complex"/>
    <property type="evidence" value="ECO:0007669"/>
    <property type="project" value="TreeGrafter"/>
</dbReference>
<feature type="domain" description="Response regulatory" evidence="4">
    <location>
        <begin position="2"/>
        <end position="115"/>
    </location>
</feature>
<comment type="caution">
    <text evidence="6">The sequence shown here is derived from an EMBL/GenBank/DDBJ whole genome shotgun (WGS) entry which is preliminary data.</text>
</comment>
<dbReference type="Gene3D" id="6.10.250.690">
    <property type="match status" value="1"/>
</dbReference>
<dbReference type="Pfam" id="PF00072">
    <property type="entry name" value="Response_reg"/>
    <property type="match status" value="1"/>
</dbReference>
<dbReference type="GO" id="GO:0006355">
    <property type="term" value="P:regulation of DNA-templated transcription"/>
    <property type="evidence" value="ECO:0007669"/>
    <property type="project" value="InterPro"/>
</dbReference>
<keyword evidence="1 3" id="KW-0238">DNA-binding</keyword>
<dbReference type="EMBL" id="AFHG01000048">
    <property type="protein sequence ID" value="EGK71745.1"/>
    <property type="molecule type" value="Genomic_DNA"/>
</dbReference>
<protein>
    <submittedName>
        <fullName evidence="6">Swarming motility regulation protein rssB</fullName>
    </submittedName>
</protein>
<dbReference type="SUPFAM" id="SSF52172">
    <property type="entry name" value="CheY-like"/>
    <property type="match status" value="1"/>
</dbReference>
<dbReference type="Gene3D" id="3.40.50.2300">
    <property type="match status" value="1"/>
</dbReference>
<keyword evidence="2" id="KW-0597">Phosphoprotein</keyword>
<dbReference type="SMART" id="SM00448">
    <property type="entry name" value="REC"/>
    <property type="match status" value="1"/>
</dbReference>
<accession>F5RCG2</accession>
<evidence type="ECO:0000259" key="5">
    <source>
        <dbReference type="PROSITE" id="PS51755"/>
    </source>
</evidence>